<reference evidence="2 3" key="1">
    <citation type="submission" date="2016-11" db="EMBL/GenBank/DDBJ databases">
        <authorList>
            <person name="Jaros S."/>
            <person name="Januszkiewicz K."/>
            <person name="Wedrychowicz H."/>
        </authorList>
    </citation>
    <scope>NUCLEOTIDE SEQUENCE [LARGE SCALE GENOMIC DNA]</scope>
    <source>
        <strain evidence="2 3">DSM 22807</strain>
    </source>
</reference>
<sequence>MKTIFAGFLLFITVQIGFAQGTVCENSYIHFDKFFGTSSSAKDIESPLDIPVRKAGFNYGTDNKGNEMAVIHIWGEGGTDEQPHYYLSLIFSKSQLSKKGIIKIPLIDSWSGSGFGSSGLDAKGSGIVKFKHIYDYGAAQWTNWGGHKKGNSEGEIIIEVKDENTICGSVTFKTYADGSSLNPDYYSQGSVKNFIAKKIEE</sequence>
<name>A0A1M6EJV4_9FLAO</name>
<dbReference type="AlphaFoldDB" id="A0A1M6EJV4"/>
<proteinExistence type="predicted"/>
<organism evidence="2 3">
    <name type="scientific">Flavobacterium haoranii</name>
    <dbReference type="NCBI Taxonomy" id="683124"/>
    <lineage>
        <taxon>Bacteria</taxon>
        <taxon>Pseudomonadati</taxon>
        <taxon>Bacteroidota</taxon>
        <taxon>Flavobacteriia</taxon>
        <taxon>Flavobacteriales</taxon>
        <taxon>Flavobacteriaceae</taxon>
        <taxon>Flavobacterium</taxon>
    </lineage>
</organism>
<feature type="signal peptide" evidence="1">
    <location>
        <begin position="1"/>
        <end position="19"/>
    </location>
</feature>
<gene>
    <name evidence="2" type="ORF">SAMN05444337_0962</name>
</gene>
<evidence type="ECO:0000313" key="3">
    <source>
        <dbReference type="Proteomes" id="UP000184232"/>
    </source>
</evidence>
<protein>
    <submittedName>
        <fullName evidence="2">Uncharacterized protein</fullName>
    </submittedName>
</protein>
<evidence type="ECO:0000313" key="2">
    <source>
        <dbReference type="EMBL" id="SHI85737.1"/>
    </source>
</evidence>
<dbReference type="Proteomes" id="UP000184232">
    <property type="component" value="Unassembled WGS sequence"/>
</dbReference>
<dbReference type="RefSeq" id="WP_072782209.1">
    <property type="nucleotide sequence ID" value="NZ_CP045292.1"/>
</dbReference>
<keyword evidence="1" id="KW-0732">Signal</keyword>
<accession>A0A1M6EJV4</accession>
<keyword evidence="3" id="KW-1185">Reference proteome</keyword>
<dbReference type="STRING" id="683124.SAMN05444337_0962"/>
<feature type="chain" id="PRO_5012296742" evidence="1">
    <location>
        <begin position="20"/>
        <end position="201"/>
    </location>
</feature>
<evidence type="ECO:0000256" key="1">
    <source>
        <dbReference type="SAM" id="SignalP"/>
    </source>
</evidence>
<dbReference type="EMBL" id="FQZH01000001">
    <property type="protein sequence ID" value="SHI85737.1"/>
    <property type="molecule type" value="Genomic_DNA"/>
</dbReference>